<name>A0ABX8BIL5_9ACTN</name>
<protein>
    <recommendedName>
        <fullName evidence="4">DUF4175 domain-containing protein</fullName>
    </recommendedName>
</protein>
<evidence type="ECO:0000313" key="2">
    <source>
        <dbReference type="EMBL" id="QUX20887.1"/>
    </source>
</evidence>
<accession>A0ABX8BIL5</accession>
<keyword evidence="1" id="KW-0812">Transmembrane</keyword>
<reference evidence="2 3" key="1">
    <citation type="submission" date="2021-05" db="EMBL/GenBank/DDBJ databases">
        <title>Direct Submission.</title>
        <authorList>
            <person name="Li K."/>
            <person name="Gao J."/>
        </authorList>
    </citation>
    <scope>NUCLEOTIDE SEQUENCE [LARGE SCALE GENOMIC DNA]</scope>
    <source>
        <strain evidence="2 3">Mg02</strain>
    </source>
</reference>
<proteinExistence type="predicted"/>
<keyword evidence="1" id="KW-0472">Membrane</keyword>
<sequence>MSTKVAVWFTWAALAVAGIALLLGAAWWAWCIWAALVVGAAVLHTLAYRAGLM</sequence>
<dbReference type="Proteomes" id="UP000676079">
    <property type="component" value="Chromosome"/>
</dbReference>
<feature type="transmembrane region" description="Helical" evidence="1">
    <location>
        <begin position="27"/>
        <end position="48"/>
    </location>
</feature>
<evidence type="ECO:0008006" key="4">
    <source>
        <dbReference type="Google" id="ProtNLM"/>
    </source>
</evidence>
<gene>
    <name evidence="2" type="ORF">KGD84_20725</name>
</gene>
<evidence type="ECO:0000313" key="3">
    <source>
        <dbReference type="Proteomes" id="UP000676079"/>
    </source>
</evidence>
<dbReference type="EMBL" id="CP074133">
    <property type="protein sequence ID" value="QUX20887.1"/>
    <property type="molecule type" value="Genomic_DNA"/>
</dbReference>
<keyword evidence="1" id="KW-1133">Transmembrane helix</keyword>
<evidence type="ECO:0000256" key="1">
    <source>
        <dbReference type="SAM" id="Phobius"/>
    </source>
</evidence>
<dbReference type="RefSeq" id="WP_220562084.1">
    <property type="nucleotide sequence ID" value="NZ_CP074133.1"/>
</dbReference>
<keyword evidence="3" id="KW-1185">Reference proteome</keyword>
<organism evidence="2 3">
    <name type="scientific">Nocardiopsis changdeensis</name>
    <dbReference type="NCBI Taxonomy" id="2831969"/>
    <lineage>
        <taxon>Bacteria</taxon>
        <taxon>Bacillati</taxon>
        <taxon>Actinomycetota</taxon>
        <taxon>Actinomycetes</taxon>
        <taxon>Streptosporangiales</taxon>
        <taxon>Nocardiopsidaceae</taxon>
        <taxon>Nocardiopsis</taxon>
    </lineage>
</organism>